<dbReference type="AlphaFoldDB" id="A0AAD5SS55"/>
<feature type="compositionally biased region" description="Polar residues" evidence="1">
    <location>
        <begin position="130"/>
        <end position="162"/>
    </location>
</feature>
<dbReference type="EMBL" id="JADGJH010002402">
    <property type="protein sequence ID" value="KAJ3098667.1"/>
    <property type="molecule type" value="Genomic_DNA"/>
</dbReference>
<protein>
    <submittedName>
        <fullName evidence="2">Uncharacterized protein</fullName>
    </submittedName>
</protein>
<accession>A0AAD5SS55</accession>
<reference evidence="2" key="1">
    <citation type="submission" date="2020-05" db="EMBL/GenBank/DDBJ databases">
        <title>Phylogenomic resolution of chytrid fungi.</title>
        <authorList>
            <person name="Stajich J.E."/>
            <person name="Amses K."/>
            <person name="Simmons R."/>
            <person name="Seto K."/>
            <person name="Myers J."/>
            <person name="Bonds A."/>
            <person name="Quandt C.A."/>
            <person name="Barry K."/>
            <person name="Liu P."/>
            <person name="Grigoriev I."/>
            <person name="Longcore J.E."/>
            <person name="James T.Y."/>
        </authorList>
    </citation>
    <scope>NUCLEOTIDE SEQUENCE</scope>
    <source>
        <strain evidence="2">JEL0513</strain>
    </source>
</reference>
<sequence length="193" mass="19920">MGYGLEKQPVYSDGEDSGLRIPSPLPLPPPPPPLSILDAAADFAKSTPVLPPPLSKFAVKSELESKQPDTTAKLVKIESGSLSASSGMMLTTPVVAVSTSSMKKINFSEYSSKAKLPSATAASPLTASPVNGSGPSKTPVSNANSASNLSGTGADQSSTTTPTKLNWKNYVAIYKHKGNEINQKMKNGGGSDV</sequence>
<evidence type="ECO:0000313" key="3">
    <source>
        <dbReference type="Proteomes" id="UP001211907"/>
    </source>
</evidence>
<feature type="non-terminal residue" evidence="2">
    <location>
        <position position="1"/>
    </location>
</feature>
<proteinExistence type="predicted"/>
<keyword evidence="3" id="KW-1185">Reference proteome</keyword>
<feature type="region of interest" description="Disordered" evidence="1">
    <location>
        <begin position="113"/>
        <end position="162"/>
    </location>
</feature>
<comment type="caution">
    <text evidence="2">The sequence shown here is derived from an EMBL/GenBank/DDBJ whole genome shotgun (WGS) entry which is preliminary data.</text>
</comment>
<dbReference type="Proteomes" id="UP001211907">
    <property type="component" value="Unassembled WGS sequence"/>
</dbReference>
<name>A0AAD5SS55_9FUNG</name>
<organism evidence="2 3">
    <name type="scientific">Physocladia obscura</name>
    <dbReference type="NCBI Taxonomy" id="109957"/>
    <lineage>
        <taxon>Eukaryota</taxon>
        <taxon>Fungi</taxon>
        <taxon>Fungi incertae sedis</taxon>
        <taxon>Chytridiomycota</taxon>
        <taxon>Chytridiomycota incertae sedis</taxon>
        <taxon>Chytridiomycetes</taxon>
        <taxon>Chytridiales</taxon>
        <taxon>Chytriomycetaceae</taxon>
        <taxon>Physocladia</taxon>
    </lineage>
</organism>
<evidence type="ECO:0000256" key="1">
    <source>
        <dbReference type="SAM" id="MobiDB-lite"/>
    </source>
</evidence>
<feature type="region of interest" description="Disordered" evidence="1">
    <location>
        <begin position="1"/>
        <end position="39"/>
    </location>
</feature>
<evidence type="ECO:0000313" key="2">
    <source>
        <dbReference type="EMBL" id="KAJ3098667.1"/>
    </source>
</evidence>
<gene>
    <name evidence="2" type="ORF">HK100_005060</name>
</gene>
<feature type="compositionally biased region" description="Pro residues" evidence="1">
    <location>
        <begin position="23"/>
        <end position="34"/>
    </location>
</feature>
<feature type="compositionally biased region" description="Low complexity" evidence="1">
    <location>
        <begin position="116"/>
        <end position="129"/>
    </location>
</feature>